<name>A0AAD6VQY5_9AGAR</name>
<evidence type="ECO:0000313" key="2">
    <source>
        <dbReference type="EMBL" id="KAJ7217048.1"/>
    </source>
</evidence>
<proteinExistence type="predicted"/>
<reference evidence="2" key="1">
    <citation type="submission" date="2023-03" db="EMBL/GenBank/DDBJ databases">
        <title>Massive genome expansion in bonnet fungi (Mycena s.s.) driven by repeated elements and novel gene families across ecological guilds.</title>
        <authorList>
            <consortium name="Lawrence Berkeley National Laboratory"/>
            <person name="Harder C.B."/>
            <person name="Miyauchi S."/>
            <person name="Viragh M."/>
            <person name="Kuo A."/>
            <person name="Thoen E."/>
            <person name="Andreopoulos B."/>
            <person name="Lu D."/>
            <person name="Skrede I."/>
            <person name="Drula E."/>
            <person name="Henrissat B."/>
            <person name="Morin E."/>
            <person name="Kohler A."/>
            <person name="Barry K."/>
            <person name="LaButti K."/>
            <person name="Morin E."/>
            <person name="Salamov A."/>
            <person name="Lipzen A."/>
            <person name="Mereny Z."/>
            <person name="Hegedus B."/>
            <person name="Baldrian P."/>
            <person name="Stursova M."/>
            <person name="Weitz H."/>
            <person name="Taylor A."/>
            <person name="Grigoriev I.V."/>
            <person name="Nagy L.G."/>
            <person name="Martin F."/>
            <person name="Kauserud H."/>
        </authorList>
    </citation>
    <scope>NUCLEOTIDE SEQUENCE</scope>
    <source>
        <strain evidence="2">9144</strain>
    </source>
</reference>
<evidence type="ECO:0000256" key="1">
    <source>
        <dbReference type="SAM" id="MobiDB-lite"/>
    </source>
</evidence>
<feature type="compositionally biased region" description="Basic and acidic residues" evidence="1">
    <location>
        <begin position="14"/>
        <end position="29"/>
    </location>
</feature>
<feature type="region of interest" description="Disordered" evidence="1">
    <location>
        <begin position="1"/>
        <end position="29"/>
    </location>
</feature>
<dbReference type="AlphaFoldDB" id="A0AAD6VQY5"/>
<comment type="caution">
    <text evidence="2">The sequence shown here is derived from an EMBL/GenBank/DDBJ whole genome shotgun (WGS) entry which is preliminary data.</text>
</comment>
<sequence length="191" mass="21585">MSLSSKRLSSRALCRHDKGDGDRTPAKGNEKGWNRLRPFCVCGMQYILMGVFAGGWAASRPTRKTWTRMAGGPVCGSSREISEPKPGTRWMPGLHEEATRNNPGLTLIQHFIILKYDDRDRRPWNTRKPWRYGGLHLLHCLLQPIYFDAGSSGSRANQFLLKNATTSSSAGQKDRWVAIWEDVYTEDCIVS</sequence>
<accession>A0AAD6VQY5</accession>
<dbReference type="EMBL" id="JARJCW010000014">
    <property type="protein sequence ID" value="KAJ7217048.1"/>
    <property type="molecule type" value="Genomic_DNA"/>
</dbReference>
<feature type="compositionally biased region" description="Low complexity" evidence="1">
    <location>
        <begin position="1"/>
        <end position="12"/>
    </location>
</feature>
<organism evidence="2 3">
    <name type="scientific">Mycena pura</name>
    <dbReference type="NCBI Taxonomy" id="153505"/>
    <lineage>
        <taxon>Eukaryota</taxon>
        <taxon>Fungi</taxon>
        <taxon>Dikarya</taxon>
        <taxon>Basidiomycota</taxon>
        <taxon>Agaricomycotina</taxon>
        <taxon>Agaricomycetes</taxon>
        <taxon>Agaricomycetidae</taxon>
        <taxon>Agaricales</taxon>
        <taxon>Marasmiineae</taxon>
        <taxon>Mycenaceae</taxon>
        <taxon>Mycena</taxon>
    </lineage>
</organism>
<evidence type="ECO:0000313" key="3">
    <source>
        <dbReference type="Proteomes" id="UP001219525"/>
    </source>
</evidence>
<gene>
    <name evidence="2" type="ORF">GGX14DRAFT_440285</name>
</gene>
<dbReference type="Proteomes" id="UP001219525">
    <property type="component" value="Unassembled WGS sequence"/>
</dbReference>
<protein>
    <submittedName>
        <fullName evidence="2">Uncharacterized protein</fullName>
    </submittedName>
</protein>
<keyword evidence="3" id="KW-1185">Reference proteome</keyword>